<dbReference type="AlphaFoldDB" id="A0A418PY62"/>
<keyword evidence="1" id="KW-1133">Transmembrane helix</keyword>
<proteinExistence type="predicted"/>
<sequence length="126" mass="13340">MKILFRLLLLAAIAGTLVLALMPSPPPLLGPDTDPTKHAIGMLAVMMLAGFAFPQTSLLMILASVAVGSGVLEFVQGTPPFMRDPDPYDWIAGMIGAGAGFILLLIVRLLIQLSNRIVSKRNTLGS</sequence>
<evidence type="ECO:0008006" key="4">
    <source>
        <dbReference type="Google" id="ProtNLM"/>
    </source>
</evidence>
<evidence type="ECO:0000256" key="1">
    <source>
        <dbReference type="SAM" id="Phobius"/>
    </source>
</evidence>
<keyword evidence="1" id="KW-0812">Transmembrane</keyword>
<feature type="transmembrane region" description="Helical" evidence="1">
    <location>
        <begin position="58"/>
        <end position="78"/>
    </location>
</feature>
<reference evidence="2 3" key="1">
    <citation type="submission" date="2018-09" db="EMBL/GenBank/DDBJ databases">
        <title>Sphingomonas sp. DAC4.</title>
        <authorList>
            <person name="Seo T."/>
        </authorList>
    </citation>
    <scope>NUCLEOTIDE SEQUENCE [LARGE SCALE GENOMIC DNA]</scope>
    <source>
        <strain evidence="2 3">DAC4</strain>
    </source>
</reference>
<feature type="transmembrane region" description="Helical" evidence="1">
    <location>
        <begin position="90"/>
        <end position="111"/>
    </location>
</feature>
<gene>
    <name evidence="2" type="ORF">D3M59_10735</name>
</gene>
<organism evidence="2 3">
    <name type="scientific">Sphingomonas edaphi</name>
    <dbReference type="NCBI Taxonomy" id="2315689"/>
    <lineage>
        <taxon>Bacteria</taxon>
        <taxon>Pseudomonadati</taxon>
        <taxon>Pseudomonadota</taxon>
        <taxon>Alphaproteobacteria</taxon>
        <taxon>Sphingomonadales</taxon>
        <taxon>Sphingomonadaceae</taxon>
        <taxon>Sphingomonas</taxon>
    </lineage>
</organism>
<keyword evidence="3" id="KW-1185">Reference proteome</keyword>
<keyword evidence="1" id="KW-0472">Membrane</keyword>
<name>A0A418PY62_9SPHN</name>
<protein>
    <recommendedName>
        <fullName evidence="4">VanZ family protein</fullName>
    </recommendedName>
</protein>
<accession>A0A418PY62</accession>
<dbReference type="Proteomes" id="UP000285023">
    <property type="component" value="Unassembled WGS sequence"/>
</dbReference>
<dbReference type="EMBL" id="QXTF01000004">
    <property type="protein sequence ID" value="RIX27024.1"/>
    <property type="molecule type" value="Genomic_DNA"/>
</dbReference>
<evidence type="ECO:0000313" key="2">
    <source>
        <dbReference type="EMBL" id="RIX27024.1"/>
    </source>
</evidence>
<evidence type="ECO:0000313" key="3">
    <source>
        <dbReference type="Proteomes" id="UP000285023"/>
    </source>
</evidence>
<feature type="transmembrane region" description="Helical" evidence="1">
    <location>
        <begin position="36"/>
        <end position="53"/>
    </location>
</feature>
<comment type="caution">
    <text evidence="2">The sequence shown here is derived from an EMBL/GenBank/DDBJ whole genome shotgun (WGS) entry which is preliminary data.</text>
</comment>